<accession>A0A6A6HEJ7</accession>
<dbReference type="Proteomes" id="UP000800092">
    <property type="component" value="Unassembled WGS sequence"/>
</dbReference>
<name>A0A6A6HEJ7_VIRVR</name>
<dbReference type="AlphaFoldDB" id="A0A6A6HEJ7"/>
<evidence type="ECO:0000313" key="1">
    <source>
        <dbReference type="EMBL" id="KAF2235890.1"/>
    </source>
</evidence>
<sequence>MVRIIDPEQFEPPVYDAYLVCEVSQSTLGKVQEDWRLGAIDRPNDPRYHPPHNRLNIIDRKDLYGLSPQAIRTRLEEEAEEGEEDDDEGGVKPFIIIDEETDKTRSVWYIDRWLDEEELEDAKRDGDEKVLWRLRSATWELPLSIVNYEIANMDIQEDLENSSPGVFEGEDHLYDQHAPQQPQIIQGEDYFRREEPDAATVIAESGEWEETRNPDDMNVVPKPKRMVRLKADLAREHGLQYHWDWAYDDDEQEDDVPKGGCKFKAKWDMTLRPTVW</sequence>
<gene>
    <name evidence="1" type="ORF">EV356DRAFT_499112</name>
</gene>
<organism evidence="1 2">
    <name type="scientific">Viridothelium virens</name>
    <name type="common">Speckled blister lichen</name>
    <name type="synonym">Trypethelium virens</name>
    <dbReference type="NCBI Taxonomy" id="1048519"/>
    <lineage>
        <taxon>Eukaryota</taxon>
        <taxon>Fungi</taxon>
        <taxon>Dikarya</taxon>
        <taxon>Ascomycota</taxon>
        <taxon>Pezizomycotina</taxon>
        <taxon>Dothideomycetes</taxon>
        <taxon>Dothideomycetes incertae sedis</taxon>
        <taxon>Trypetheliales</taxon>
        <taxon>Trypetheliaceae</taxon>
        <taxon>Viridothelium</taxon>
    </lineage>
</organism>
<protein>
    <submittedName>
        <fullName evidence="1">Uncharacterized protein</fullName>
    </submittedName>
</protein>
<dbReference type="OrthoDB" id="5329332at2759"/>
<reference evidence="1" key="1">
    <citation type="journal article" date="2020" name="Stud. Mycol.">
        <title>101 Dothideomycetes genomes: a test case for predicting lifestyles and emergence of pathogens.</title>
        <authorList>
            <person name="Haridas S."/>
            <person name="Albert R."/>
            <person name="Binder M."/>
            <person name="Bloem J."/>
            <person name="Labutti K."/>
            <person name="Salamov A."/>
            <person name="Andreopoulos B."/>
            <person name="Baker S."/>
            <person name="Barry K."/>
            <person name="Bills G."/>
            <person name="Bluhm B."/>
            <person name="Cannon C."/>
            <person name="Castanera R."/>
            <person name="Culley D."/>
            <person name="Daum C."/>
            <person name="Ezra D."/>
            <person name="Gonzalez J."/>
            <person name="Henrissat B."/>
            <person name="Kuo A."/>
            <person name="Liang C."/>
            <person name="Lipzen A."/>
            <person name="Lutzoni F."/>
            <person name="Magnuson J."/>
            <person name="Mondo S."/>
            <person name="Nolan M."/>
            <person name="Ohm R."/>
            <person name="Pangilinan J."/>
            <person name="Park H.-J."/>
            <person name="Ramirez L."/>
            <person name="Alfaro M."/>
            <person name="Sun H."/>
            <person name="Tritt A."/>
            <person name="Yoshinaga Y."/>
            <person name="Zwiers L.-H."/>
            <person name="Turgeon B."/>
            <person name="Goodwin S."/>
            <person name="Spatafora J."/>
            <person name="Crous P."/>
            <person name="Grigoriev I."/>
        </authorList>
    </citation>
    <scope>NUCLEOTIDE SEQUENCE</scope>
    <source>
        <strain evidence="1">Tuck. ex Michener</strain>
    </source>
</reference>
<keyword evidence="2" id="KW-1185">Reference proteome</keyword>
<dbReference type="EMBL" id="ML991788">
    <property type="protein sequence ID" value="KAF2235890.1"/>
    <property type="molecule type" value="Genomic_DNA"/>
</dbReference>
<evidence type="ECO:0000313" key="2">
    <source>
        <dbReference type="Proteomes" id="UP000800092"/>
    </source>
</evidence>
<proteinExistence type="predicted"/>